<dbReference type="Proteomes" id="UP001500655">
    <property type="component" value="Unassembled WGS sequence"/>
</dbReference>
<name>A0ABP4XIH9_9ACTN</name>
<feature type="region of interest" description="Disordered" evidence="1">
    <location>
        <begin position="91"/>
        <end position="119"/>
    </location>
</feature>
<protein>
    <submittedName>
        <fullName evidence="2">Uncharacterized protein</fullName>
    </submittedName>
</protein>
<evidence type="ECO:0000313" key="2">
    <source>
        <dbReference type="EMBL" id="GAA1779860.1"/>
    </source>
</evidence>
<gene>
    <name evidence="2" type="ORF">GCM10009681_57430</name>
</gene>
<comment type="caution">
    <text evidence="2">The sequence shown here is derived from an EMBL/GenBank/DDBJ whole genome shotgun (WGS) entry which is preliminary data.</text>
</comment>
<feature type="compositionally biased region" description="Basic and acidic residues" evidence="1">
    <location>
        <begin position="108"/>
        <end position="119"/>
    </location>
</feature>
<dbReference type="EMBL" id="BAAALS010000086">
    <property type="protein sequence ID" value="GAA1779860.1"/>
    <property type="molecule type" value="Genomic_DNA"/>
</dbReference>
<keyword evidence="3" id="KW-1185">Reference proteome</keyword>
<evidence type="ECO:0000256" key="1">
    <source>
        <dbReference type="SAM" id="MobiDB-lite"/>
    </source>
</evidence>
<accession>A0ABP4XIH9</accession>
<evidence type="ECO:0000313" key="3">
    <source>
        <dbReference type="Proteomes" id="UP001500655"/>
    </source>
</evidence>
<organism evidence="2 3">
    <name type="scientific">Luedemannella helvata</name>
    <dbReference type="NCBI Taxonomy" id="349315"/>
    <lineage>
        <taxon>Bacteria</taxon>
        <taxon>Bacillati</taxon>
        <taxon>Actinomycetota</taxon>
        <taxon>Actinomycetes</taxon>
        <taxon>Micromonosporales</taxon>
        <taxon>Micromonosporaceae</taxon>
        <taxon>Luedemannella</taxon>
    </lineage>
</organism>
<dbReference type="RefSeq" id="WP_344089043.1">
    <property type="nucleotide sequence ID" value="NZ_BAAALS010000086.1"/>
</dbReference>
<reference evidence="3" key="1">
    <citation type="journal article" date="2019" name="Int. J. Syst. Evol. Microbiol.">
        <title>The Global Catalogue of Microorganisms (GCM) 10K type strain sequencing project: providing services to taxonomists for standard genome sequencing and annotation.</title>
        <authorList>
            <consortium name="The Broad Institute Genomics Platform"/>
            <consortium name="The Broad Institute Genome Sequencing Center for Infectious Disease"/>
            <person name="Wu L."/>
            <person name="Ma J."/>
        </authorList>
    </citation>
    <scope>NUCLEOTIDE SEQUENCE [LARGE SCALE GENOMIC DNA]</scope>
    <source>
        <strain evidence="3">JCM 13249</strain>
    </source>
</reference>
<sequence>MIDTWRRDTERNRIARSLLADGAGREELIQFARAVAYDTVFSMLYYLEDDGRDDCNDLPAWALVQTAADGQPTGRVLGGLFEDLLSLDPSGNEGADIVPQLPGPWVKQADRTPGHDTAR</sequence>
<proteinExistence type="predicted"/>